<dbReference type="Pfam" id="PF02518">
    <property type="entry name" value="HATPase_c"/>
    <property type="match status" value="1"/>
</dbReference>
<dbReference type="Pfam" id="PF00072">
    <property type="entry name" value="Response_reg"/>
    <property type="match status" value="1"/>
</dbReference>
<dbReference type="EMBL" id="JAEUXJ010000015">
    <property type="protein sequence ID" value="MBL6458455.1"/>
    <property type="molecule type" value="Genomic_DNA"/>
</dbReference>
<dbReference type="Pfam" id="PF08448">
    <property type="entry name" value="PAS_4"/>
    <property type="match status" value="3"/>
</dbReference>
<dbReference type="InterPro" id="IPR013656">
    <property type="entry name" value="PAS_4"/>
</dbReference>
<comment type="catalytic activity">
    <reaction evidence="1">
        <text>ATP + protein L-histidine = ADP + protein N-phospho-L-histidine.</text>
        <dbReference type="EC" id="2.7.13.3"/>
    </reaction>
</comment>
<dbReference type="InterPro" id="IPR052162">
    <property type="entry name" value="Sensor_kinase/Photoreceptor"/>
</dbReference>
<proteinExistence type="predicted"/>
<dbReference type="Proteomes" id="UP000606490">
    <property type="component" value="Unassembled WGS sequence"/>
</dbReference>
<dbReference type="InterPro" id="IPR004358">
    <property type="entry name" value="Sig_transdc_His_kin-like_C"/>
</dbReference>
<keyword evidence="3 6" id="KW-0597">Phosphoprotein</keyword>
<dbReference type="SMART" id="SM00448">
    <property type="entry name" value="REC"/>
    <property type="match status" value="1"/>
</dbReference>
<feature type="domain" description="PAC" evidence="10">
    <location>
        <begin position="502"/>
        <end position="555"/>
    </location>
</feature>
<dbReference type="InterPro" id="IPR003594">
    <property type="entry name" value="HATPase_dom"/>
</dbReference>
<dbReference type="EC" id="2.7.13.3" evidence="2"/>
<organism evidence="11 12">
    <name type="scientific">Belnapia mucosa</name>
    <dbReference type="NCBI Taxonomy" id="2804532"/>
    <lineage>
        <taxon>Bacteria</taxon>
        <taxon>Pseudomonadati</taxon>
        <taxon>Pseudomonadota</taxon>
        <taxon>Alphaproteobacteria</taxon>
        <taxon>Acetobacterales</taxon>
        <taxon>Roseomonadaceae</taxon>
        <taxon>Belnapia</taxon>
    </lineage>
</organism>
<dbReference type="InterPro" id="IPR036890">
    <property type="entry name" value="HATPase_C_sf"/>
</dbReference>
<dbReference type="SUPFAM" id="SSF47384">
    <property type="entry name" value="Homodimeric domain of signal transducing histidine kinase"/>
    <property type="match status" value="1"/>
</dbReference>
<dbReference type="SMART" id="SM00091">
    <property type="entry name" value="PAS"/>
    <property type="match status" value="4"/>
</dbReference>
<dbReference type="PANTHER" id="PTHR43304">
    <property type="entry name" value="PHYTOCHROME-LIKE PROTEIN CPH1"/>
    <property type="match status" value="1"/>
</dbReference>
<dbReference type="Gene3D" id="3.30.450.20">
    <property type="entry name" value="PAS domain"/>
    <property type="match status" value="5"/>
</dbReference>
<accession>A0ABS1V9U8</accession>
<evidence type="ECO:0000256" key="4">
    <source>
        <dbReference type="ARBA" id="ARBA00022679"/>
    </source>
</evidence>
<dbReference type="SMART" id="SM00086">
    <property type="entry name" value="PAC"/>
    <property type="match status" value="4"/>
</dbReference>
<dbReference type="SMART" id="SM00387">
    <property type="entry name" value="HATPase_c"/>
    <property type="match status" value="1"/>
</dbReference>
<gene>
    <name evidence="11" type="ORF">JMJ55_24260</name>
</gene>
<dbReference type="Pfam" id="PF08447">
    <property type="entry name" value="PAS_3"/>
    <property type="match status" value="2"/>
</dbReference>
<dbReference type="Gene3D" id="3.30.565.10">
    <property type="entry name" value="Histidine kinase-like ATPase, C-terminal domain"/>
    <property type="match status" value="1"/>
</dbReference>
<dbReference type="InterPro" id="IPR013655">
    <property type="entry name" value="PAS_fold_3"/>
</dbReference>
<feature type="domain" description="PAS" evidence="9">
    <location>
        <begin position="300"/>
        <end position="370"/>
    </location>
</feature>
<dbReference type="InterPro" id="IPR005467">
    <property type="entry name" value="His_kinase_dom"/>
</dbReference>
<evidence type="ECO:0000313" key="11">
    <source>
        <dbReference type="EMBL" id="MBL6458455.1"/>
    </source>
</evidence>
<sequence length="1075" mass="118438">MQPPPSHDPDAFLAGGEMGERIRRFDWAATPLGPIEAWPPCLRLSAGILLRAAIPMALLWGEAGVLLYNDAYAAFAAGRHPQLLGLPVREAWPEAAAFNDTVLRTGLAGRTTSFKDQAFTLHLHGPPREVWLNLDYSPVPDEGGRPVGVLAILVDTTARVLAERQQADAVERQRRLFQQAPGFICTMRGPEHVYDFVNDAHIRLFGRADIIGRTVREAFPDLVEQGFYELLDQVYATGQRHVARATPMRLRATPDRPEQDLLLDFIYEPVTDGAGRVIGIFCEGFDVTEAQRGQQVLRESEARFREIADAAPVLIWISDTSKACTWFNRPWLSFTGRSMEQELGYGWAEGVHPEDMARCVATYDAAFDRREAFRMDYRLRREDGTWRVVDDTGVPRFAADGSFLGFIGSCIDVTDQRAAEAALRHSEELLRLATEAAEIGLWDVDMATETMFWPPLVKAMFGISPDRPVTLADFYGGLHPEDAPETIAAFAAACDPARRTVYDVEYRTIGREDGVQRWVAAKGRAIFDEDGRCLRVLGTAIDITARKATEARLRELNETLERRFAEVLAERKLLADIVEGTDAFVQVADLDFRWLAINRAAANEFERSFGIRPRVGLSMLDLLAHLPEEQVGVQRIWTRALSGEAFTEIAEFGAPGRGRRHYEMKFNPLRGADGRLLGAYQFVYDVTERLAEQARLAEAEERLRQSQKMEAVGQLTGGIAHDFNNLLQGVSGSFDLIRRRAEDATRVRRWAEAGLAAAERGAKLTGQLLAFSRAQRLEAKPLFLGRLVEGMREMLARSLGPLIEIRLVLEEGEAPVLSDPTQLEMAVLNLAINARDAMPEGGRLTIATRLRPIRHDPELAPGDYVELAIADTGTGMPSEVVARAFDPFFTTKEFGKGTGLGLSQVYGIARQAGGLARIESRPGAGTTVRLLLRRTDLRVAPEPAVGEGTGPASRPGATILVVEDDAEVLRFLLESLRDLGYRAIPAQDGEAGLVALEGEQPDLAIVDFAMPGMNGAEFAQTARRLRPGLPILFASGYSDTAAIEAAAGPEAALLRKPFRIAELQAALRRALPPAP</sequence>
<dbReference type="SUPFAM" id="SSF52172">
    <property type="entry name" value="CheY-like"/>
    <property type="match status" value="1"/>
</dbReference>
<dbReference type="InterPro" id="IPR011006">
    <property type="entry name" value="CheY-like_superfamily"/>
</dbReference>
<dbReference type="CDD" id="cd00130">
    <property type="entry name" value="PAS"/>
    <property type="match status" value="2"/>
</dbReference>
<feature type="domain" description="PAC" evidence="10">
    <location>
        <begin position="373"/>
        <end position="425"/>
    </location>
</feature>
<dbReference type="SMART" id="SM00388">
    <property type="entry name" value="HisKA"/>
    <property type="match status" value="1"/>
</dbReference>
<evidence type="ECO:0000256" key="5">
    <source>
        <dbReference type="ARBA" id="ARBA00022777"/>
    </source>
</evidence>
<dbReference type="InterPro" id="IPR003661">
    <property type="entry name" value="HisK_dim/P_dom"/>
</dbReference>
<dbReference type="Gene3D" id="2.10.70.100">
    <property type="match status" value="1"/>
</dbReference>
<feature type="modified residue" description="4-aspartylphosphate" evidence="6">
    <location>
        <position position="1007"/>
    </location>
</feature>
<keyword evidence="5" id="KW-0418">Kinase</keyword>
<evidence type="ECO:0000259" key="9">
    <source>
        <dbReference type="PROSITE" id="PS50112"/>
    </source>
</evidence>
<evidence type="ECO:0000259" key="10">
    <source>
        <dbReference type="PROSITE" id="PS50113"/>
    </source>
</evidence>
<dbReference type="PROSITE" id="PS50109">
    <property type="entry name" value="HIS_KIN"/>
    <property type="match status" value="1"/>
</dbReference>
<name>A0ABS1V9U8_9PROT</name>
<evidence type="ECO:0000256" key="6">
    <source>
        <dbReference type="PROSITE-ProRule" id="PRU00169"/>
    </source>
</evidence>
<evidence type="ECO:0000259" key="8">
    <source>
        <dbReference type="PROSITE" id="PS50110"/>
    </source>
</evidence>
<evidence type="ECO:0000259" key="7">
    <source>
        <dbReference type="PROSITE" id="PS50109"/>
    </source>
</evidence>
<dbReference type="RefSeq" id="WP_202828197.1">
    <property type="nucleotide sequence ID" value="NZ_JAEUXJ010000015.1"/>
</dbReference>
<dbReference type="InterPro" id="IPR000014">
    <property type="entry name" value="PAS"/>
</dbReference>
<dbReference type="InterPro" id="IPR000700">
    <property type="entry name" value="PAS-assoc_C"/>
</dbReference>
<dbReference type="CDD" id="cd00082">
    <property type="entry name" value="HisKA"/>
    <property type="match status" value="1"/>
</dbReference>
<evidence type="ECO:0000256" key="2">
    <source>
        <dbReference type="ARBA" id="ARBA00012438"/>
    </source>
</evidence>
<evidence type="ECO:0000313" key="12">
    <source>
        <dbReference type="Proteomes" id="UP000606490"/>
    </source>
</evidence>
<reference evidence="11 12" key="1">
    <citation type="submission" date="2021-01" db="EMBL/GenBank/DDBJ databases">
        <title>Belnapia mucosa sp. nov. and Belnapia arida sp. nov., isolated from the Tabernas Desert (Almeria, Spain).</title>
        <authorList>
            <person name="Molina-Menor E."/>
            <person name="Vidal-Verdu A."/>
            <person name="Calonge A."/>
            <person name="Satari L."/>
            <person name="Pereto Magraner J."/>
            <person name="Porcar Miralles M."/>
        </authorList>
    </citation>
    <scope>NUCLEOTIDE SEQUENCE [LARGE SCALE GENOMIC DNA]</scope>
    <source>
        <strain evidence="11 12">T6</strain>
    </source>
</reference>
<dbReference type="PROSITE" id="PS50112">
    <property type="entry name" value="PAS"/>
    <property type="match status" value="2"/>
</dbReference>
<dbReference type="Gene3D" id="3.40.50.2300">
    <property type="match status" value="1"/>
</dbReference>
<dbReference type="SUPFAM" id="SSF55874">
    <property type="entry name" value="ATPase domain of HSP90 chaperone/DNA topoisomerase II/histidine kinase"/>
    <property type="match status" value="1"/>
</dbReference>
<dbReference type="SUPFAM" id="SSF55785">
    <property type="entry name" value="PYP-like sensor domain (PAS domain)"/>
    <property type="match status" value="5"/>
</dbReference>
<keyword evidence="4" id="KW-0808">Transferase</keyword>
<dbReference type="InterPro" id="IPR001789">
    <property type="entry name" value="Sig_transdc_resp-reg_receiver"/>
</dbReference>
<comment type="caution">
    <text evidence="11">The sequence shown here is derived from an EMBL/GenBank/DDBJ whole genome shotgun (WGS) entry which is preliminary data.</text>
</comment>
<dbReference type="InterPro" id="IPR001610">
    <property type="entry name" value="PAC"/>
</dbReference>
<evidence type="ECO:0000256" key="1">
    <source>
        <dbReference type="ARBA" id="ARBA00000085"/>
    </source>
</evidence>
<keyword evidence="12" id="KW-1185">Reference proteome</keyword>
<dbReference type="InterPro" id="IPR036097">
    <property type="entry name" value="HisK_dim/P_sf"/>
</dbReference>
<dbReference type="PRINTS" id="PR00344">
    <property type="entry name" value="BCTRLSENSOR"/>
</dbReference>
<dbReference type="Gene3D" id="1.10.287.130">
    <property type="match status" value="1"/>
</dbReference>
<feature type="domain" description="Response regulatory" evidence="8">
    <location>
        <begin position="958"/>
        <end position="1071"/>
    </location>
</feature>
<dbReference type="PROSITE" id="PS50113">
    <property type="entry name" value="PAC"/>
    <property type="match status" value="2"/>
</dbReference>
<dbReference type="PANTHER" id="PTHR43304:SF1">
    <property type="entry name" value="PAC DOMAIN-CONTAINING PROTEIN"/>
    <property type="match status" value="1"/>
</dbReference>
<dbReference type="InterPro" id="IPR035965">
    <property type="entry name" value="PAS-like_dom_sf"/>
</dbReference>
<evidence type="ECO:0000256" key="3">
    <source>
        <dbReference type="ARBA" id="ARBA00022553"/>
    </source>
</evidence>
<dbReference type="NCBIfam" id="TIGR00229">
    <property type="entry name" value="sensory_box"/>
    <property type="match status" value="2"/>
</dbReference>
<dbReference type="PROSITE" id="PS50110">
    <property type="entry name" value="RESPONSE_REGULATORY"/>
    <property type="match status" value="1"/>
</dbReference>
<protein>
    <recommendedName>
        <fullName evidence="2">histidine kinase</fullName>
        <ecNumber evidence="2">2.7.13.3</ecNumber>
    </recommendedName>
</protein>
<feature type="domain" description="Histidine kinase" evidence="7">
    <location>
        <begin position="718"/>
        <end position="936"/>
    </location>
</feature>
<feature type="domain" description="PAS" evidence="9">
    <location>
        <begin position="426"/>
        <end position="482"/>
    </location>
</feature>